<proteinExistence type="predicted"/>
<dbReference type="AlphaFoldDB" id="A0A2P5BZH6"/>
<evidence type="ECO:0000313" key="2">
    <source>
        <dbReference type="Proteomes" id="UP000237000"/>
    </source>
</evidence>
<name>A0A2P5BZH6_TREOI</name>
<gene>
    <name evidence="1" type="ORF">TorRG33x02_303250</name>
</gene>
<sequence>MKLVIWRLVHRGSVKRIIGLMYEETREDAVTYTATHAGRKATPTMSLSGIFWPTTLLMERHGRDTTSPYK</sequence>
<organism evidence="1 2">
    <name type="scientific">Trema orientale</name>
    <name type="common">Charcoal tree</name>
    <name type="synonym">Celtis orientalis</name>
    <dbReference type="NCBI Taxonomy" id="63057"/>
    <lineage>
        <taxon>Eukaryota</taxon>
        <taxon>Viridiplantae</taxon>
        <taxon>Streptophyta</taxon>
        <taxon>Embryophyta</taxon>
        <taxon>Tracheophyta</taxon>
        <taxon>Spermatophyta</taxon>
        <taxon>Magnoliopsida</taxon>
        <taxon>eudicotyledons</taxon>
        <taxon>Gunneridae</taxon>
        <taxon>Pentapetalae</taxon>
        <taxon>rosids</taxon>
        <taxon>fabids</taxon>
        <taxon>Rosales</taxon>
        <taxon>Cannabaceae</taxon>
        <taxon>Trema</taxon>
    </lineage>
</organism>
<dbReference type="EMBL" id="JXTC01000435">
    <property type="protein sequence ID" value="PON54207.1"/>
    <property type="molecule type" value="Genomic_DNA"/>
</dbReference>
<protein>
    <submittedName>
        <fullName evidence="1">Histone-fold containing protein</fullName>
    </submittedName>
</protein>
<dbReference type="InParanoid" id="A0A2P5BZH6"/>
<accession>A0A2P5BZH6</accession>
<reference evidence="2" key="1">
    <citation type="submission" date="2016-06" db="EMBL/GenBank/DDBJ databases">
        <title>Parallel loss of symbiosis genes in relatives of nitrogen-fixing non-legume Parasponia.</title>
        <authorList>
            <person name="Van Velzen R."/>
            <person name="Holmer R."/>
            <person name="Bu F."/>
            <person name="Rutten L."/>
            <person name="Van Zeijl A."/>
            <person name="Liu W."/>
            <person name="Santuari L."/>
            <person name="Cao Q."/>
            <person name="Sharma T."/>
            <person name="Shen D."/>
            <person name="Roswanjaya Y."/>
            <person name="Wardhani T."/>
            <person name="Kalhor M.S."/>
            <person name="Jansen J."/>
            <person name="Van den Hoogen J."/>
            <person name="Gungor B."/>
            <person name="Hartog M."/>
            <person name="Hontelez J."/>
            <person name="Verver J."/>
            <person name="Yang W.-C."/>
            <person name="Schijlen E."/>
            <person name="Repin R."/>
            <person name="Schilthuizen M."/>
            <person name="Schranz E."/>
            <person name="Heidstra R."/>
            <person name="Miyata K."/>
            <person name="Fedorova E."/>
            <person name="Kohlen W."/>
            <person name="Bisseling T."/>
            <person name="Smit S."/>
            <person name="Geurts R."/>
        </authorList>
    </citation>
    <scope>NUCLEOTIDE SEQUENCE [LARGE SCALE GENOMIC DNA]</scope>
    <source>
        <strain evidence="2">cv. RG33-2</strain>
    </source>
</reference>
<comment type="caution">
    <text evidence="1">The sequence shown here is derived from an EMBL/GenBank/DDBJ whole genome shotgun (WGS) entry which is preliminary data.</text>
</comment>
<keyword evidence="2" id="KW-1185">Reference proteome</keyword>
<evidence type="ECO:0000313" key="1">
    <source>
        <dbReference type="EMBL" id="PON54207.1"/>
    </source>
</evidence>
<dbReference type="Proteomes" id="UP000237000">
    <property type="component" value="Unassembled WGS sequence"/>
</dbReference>